<dbReference type="AlphaFoldDB" id="A0A644WFT0"/>
<evidence type="ECO:0000313" key="1">
    <source>
        <dbReference type="EMBL" id="MPM02706.1"/>
    </source>
</evidence>
<reference evidence="1" key="1">
    <citation type="submission" date="2019-08" db="EMBL/GenBank/DDBJ databases">
        <authorList>
            <person name="Kucharzyk K."/>
            <person name="Murdoch R.W."/>
            <person name="Higgins S."/>
            <person name="Loffler F."/>
        </authorList>
    </citation>
    <scope>NUCLEOTIDE SEQUENCE</scope>
</reference>
<dbReference type="EMBL" id="VSSQ01000890">
    <property type="protein sequence ID" value="MPM02706.1"/>
    <property type="molecule type" value="Genomic_DNA"/>
</dbReference>
<proteinExistence type="predicted"/>
<gene>
    <name evidence="1" type="ORF">SDC9_48961</name>
</gene>
<sequence>MFPTKEEFGVSRIGIFNTPVARAAPHLAGGTSHLFSHVFDNVGVKHEMFALDAFLLLI</sequence>
<accession>A0A644WFT0</accession>
<comment type="caution">
    <text evidence="1">The sequence shown here is derived from an EMBL/GenBank/DDBJ whole genome shotgun (WGS) entry which is preliminary data.</text>
</comment>
<organism evidence="1">
    <name type="scientific">bioreactor metagenome</name>
    <dbReference type="NCBI Taxonomy" id="1076179"/>
    <lineage>
        <taxon>unclassified sequences</taxon>
        <taxon>metagenomes</taxon>
        <taxon>ecological metagenomes</taxon>
    </lineage>
</organism>
<protein>
    <submittedName>
        <fullName evidence="1">Uncharacterized protein</fullName>
    </submittedName>
</protein>
<name>A0A644WFT0_9ZZZZ</name>